<dbReference type="AlphaFoldDB" id="A0A183D6T6"/>
<dbReference type="WBParaSite" id="GPUH_0000443401-mRNA-1">
    <property type="protein sequence ID" value="GPUH_0000443401-mRNA-1"/>
    <property type="gene ID" value="GPUH_0000443401"/>
</dbReference>
<keyword evidence="2" id="KW-1185">Reference proteome</keyword>
<organism evidence="3">
    <name type="scientific">Gongylonema pulchrum</name>
    <dbReference type="NCBI Taxonomy" id="637853"/>
    <lineage>
        <taxon>Eukaryota</taxon>
        <taxon>Metazoa</taxon>
        <taxon>Ecdysozoa</taxon>
        <taxon>Nematoda</taxon>
        <taxon>Chromadorea</taxon>
        <taxon>Rhabditida</taxon>
        <taxon>Spirurina</taxon>
        <taxon>Spiruromorpha</taxon>
        <taxon>Spiruroidea</taxon>
        <taxon>Gongylonematidae</taxon>
        <taxon>Gongylonema</taxon>
    </lineage>
</organism>
<proteinExistence type="predicted"/>
<dbReference type="EMBL" id="UYRT01008328">
    <property type="protein sequence ID" value="VDK44758.1"/>
    <property type="molecule type" value="Genomic_DNA"/>
</dbReference>
<gene>
    <name evidence="1" type="ORF">GPUH_LOCUS4427</name>
</gene>
<evidence type="ECO:0000313" key="3">
    <source>
        <dbReference type="WBParaSite" id="GPUH_0000443401-mRNA-1"/>
    </source>
</evidence>
<evidence type="ECO:0000313" key="2">
    <source>
        <dbReference type="Proteomes" id="UP000271098"/>
    </source>
</evidence>
<accession>A0A183D6T6</accession>
<evidence type="ECO:0000313" key="1">
    <source>
        <dbReference type="EMBL" id="VDK44758.1"/>
    </source>
</evidence>
<reference evidence="1 2" key="2">
    <citation type="submission" date="2018-11" db="EMBL/GenBank/DDBJ databases">
        <authorList>
            <consortium name="Pathogen Informatics"/>
        </authorList>
    </citation>
    <scope>NUCLEOTIDE SEQUENCE [LARGE SCALE GENOMIC DNA]</scope>
</reference>
<dbReference type="Proteomes" id="UP000271098">
    <property type="component" value="Unassembled WGS sequence"/>
</dbReference>
<name>A0A183D6T6_9BILA</name>
<protein>
    <submittedName>
        <fullName evidence="1 3">Uncharacterized protein</fullName>
    </submittedName>
</protein>
<reference evidence="3" key="1">
    <citation type="submission" date="2016-06" db="UniProtKB">
        <authorList>
            <consortium name="WormBaseParasite"/>
        </authorList>
    </citation>
    <scope>IDENTIFICATION</scope>
</reference>
<sequence length="67" mass="7183">MGSVADFSSRFLVLTFVSNRPGRRPPTSDFALLLAPNLAPFTNNRAAPSIATPGLFAADETFINKSQ</sequence>